<evidence type="ECO:0000313" key="5">
    <source>
        <dbReference type="Proteomes" id="UP001311799"/>
    </source>
</evidence>
<dbReference type="InterPro" id="IPR011333">
    <property type="entry name" value="SKP1/BTB/POZ_sf"/>
</dbReference>
<dbReference type="Pfam" id="PF00651">
    <property type="entry name" value="BTB"/>
    <property type="match status" value="1"/>
</dbReference>
<comment type="caution">
    <text evidence="4">The sequence shown here is derived from an EMBL/GenBank/DDBJ whole genome shotgun (WGS) entry which is preliminary data.</text>
</comment>
<dbReference type="Gene3D" id="3.30.710.10">
    <property type="entry name" value="Potassium Channel Kv1.1, Chain A"/>
    <property type="match status" value="1"/>
</dbReference>
<gene>
    <name evidence="4" type="ORF">RS030_213317</name>
</gene>
<sequence length="439" mass="50855">MYEFKILTKEVEIRANDREFSSYIKEHKICDEIDEELVGTWTKFEINGNRKKQPSPRACHTINKLNHKIYLFGGYDGNKCYNDLWVYDIDNKSWSEIEMIERIPKSRNGHSTITCSKGVLIFGGHTGKEYLSDVILYIPEQNEFTYPNIYGIAPSSRKGHSMTLLDDFNIIMFGGYDGKNRLNDLYILDISELPVNITWQKRTENNDNNLNVPSSRQRNTITNMGLGKCFIFGGYDGYSWKSDSYILDTRLFFDSRHTKYLSLPMISNLSNLVDNPDFSDVVFILENNEKLYAHKCILATQSEYFNSMFKIGMSESLNKEVMLTHIPKREFKSIINFLYTSYIGETDINVLCNIMILADSYNINSLFNVCINNIKQMVNIDNVCDIIRISHTLTINELLIYCIKFASNNLESIINKNSFVQLKNKYPKLAMKISNEIVL</sequence>
<feature type="domain" description="BTB" evidence="3">
    <location>
        <begin position="279"/>
        <end position="347"/>
    </location>
</feature>
<evidence type="ECO:0000256" key="2">
    <source>
        <dbReference type="ARBA" id="ARBA00022737"/>
    </source>
</evidence>
<dbReference type="InterPro" id="IPR015915">
    <property type="entry name" value="Kelch-typ_b-propeller"/>
</dbReference>
<dbReference type="PANTHER" id="PTHR46093">
    <property type="entry name" value="ACYL-COA-BINDING DOMAIN-CONTAINING PROTEIN 5"/>
    <property type="match status" value="1"/>
</dbReference>
<dbReference type="SUPFAM" id="SSF117281">
    <property type="entry name" value="Kelch motif"/>
    <property type="match status" value="1"/>
</dbReference>
<dbReference type="SUPFAM" id="SSF54695">
    <property type="entry name" value="POZ domain"/>
    <property type="match status" value="1"/>
</dbReference>
<organism evidence="4 5">
    <name type="scientific">Cryptosporidium xiaoi</name>
    <dbReference type="NCBI Taxonomy" id="659607"/>
    <lineage>
        <taxon>Eukaryota</taxon>
        <taxon>Sar</taxon>
        <taxon>Alveolata</taxon>
        <taxon>Apicomplexa</taxon>
        <taxon>Conoidasida</taxon>
        <taxon>Coccidia</taxon>
        <taxon>Eucoccidiorida</taxon>
        <taxon>Eimeriorina</taxon>
        <taxon>Cryptosporidiidae</taxon>
        <taxon>Cryptosporidium</taxon>
    </lineage>
</organism>
<dbReference type="Pfam" id="PF24681">
    <property type="entry name" value="Kelch_KLHDC2_KLHL20_DRC7"/>
    <property type="match status" value="1"/>
</dbReference>
<dbReference type="InterPro" id="IPR000210">
    <property type="entry name" value="BTB/POZ_dom"/>
</dbReference>
<dbReference type="Gene3D" id="1.25.40.420">
    <property type="match status" value="1"/>
</dbReference>
<evidence type="ECO:0000256" key="1">
    <source>
        <dbReference type="ARBA" id="ARBA00022441"/>
    </source>
</evidence>
<keyword evidence="5" id="KW-1185">Reference proteome</keyword>
<evidence type="ECO:0000259" key="3">
    <source>
        <dbReference type="PROSITE" id="PS50097"/>
    </source>
</evidence>
<dbReference type="Proteomes" id="UP001311799">
    <property type="component" value="Unassembled WGS sequence"/>
</dbReference>
<reference evidence="4 5" key="1">
    <citation type="submission" date="2023-10" db="EMBL/GenBank/DDBJ databases">
        <title>Comparative genomics analysis reveals potential genetic determinants of host preference in Cryptosporidium xiaoi.</title>
        <authorList>
            <person name="Xiao L."/>
            <person name="Li J."/>
        </authorList>
    </citation>
    <scope>NUCLEOTIDE SEQUENCE [LARGE SCALE GENOMIC DNA]</scope>
    <source>
        <strain evidence="4 5">52996</strain>
    </source>
</reference>
<keyword evidence="2" id="KW-0677">Repeat</keyword>
<protein>
    <recommendedName>
        <fullName evidence="3">BTB domain-containing protein</fullName>
    </recommendedName>
</protein>
<dbReference type="PANTHER" id="PTHR46093:SF18">
    <property type="entry name" value="FIBRONECTIN TYPE-III DOMAIN-CONTAINING PROTEIN"/>
    <property type="match status" value="1"/>
</dbReference>
<evidence type="ECO:0000313" key="4">
    <source>
        <dbReference type="EMBL" id="KAK6589258.1"/>
    </source>
</evidence>
<dbReference type="SMART" id="SM00225">
    <property type="entry name" value="BTB"/>
    <property type="match status" value="1"/>
</dbReference>
<dbReference type="PROSITE" id="PS50097">
    <property type="entry name" value="BTB"/>
    <property type="match status" value="1"/>
</dbReference>
<accession>A0AAV9XXM7</accession>
<dbReference type="Gene3D" id="2.120.10.80">
    <property type="entry name" value="Kelch-type beta propeller"/>
    <property type="match status" value="1"/>
</dbReference>
<dbReference type="AlphaFoldDB" id="A0AAV9XXM7"/>
<proteinExistence type="predicted"/>
<keyword evidence="1" id="KW-0880">Kelch repeat</keyword>
<dbReference type="EMBL" id="JAWDEY010000013">
    <property type="protein sequence ID" value="KAK6589258.1"/>
    <property type="molecule type" value="Genomic_DNA"/>
</dbReference>
<name>A0AAV9XXM7_9CRYT</name>